<accession>A0ABW3DX82</accession>
<keyword evidence="3" id="KW-1185">Reference proteome</keyword>
<dbReference type="InterPro" id="IPR027417">
    <property type="entry name" value="P-loop_NTPase"/>
</dbReference>
<dbReference type="InterPro" id="IPR002629">
    <property type="entry name" value="Met_Synth_C/arc"/>
</dbReference>
<dbReference type="Pfam" id="PF03704">
    <property type="entry name" value="BTAD"/>
    <property type="match status" value="1"/>
</dbReference>
<dbReference type="Pfam" id="PF25872">
    <property type="entry name" value="HTH_77"/>
    <property type="match status" value="1"/>
</dbReference>
<dbReference type="InterPro" id="IPR011990">
    <property type="entry name" value="TPR-like_helical_dom_sf"/>
</dbReference>
<dbReference type="SUPFAM" id="SSF51726">
    <property type="entry name" value="UROD/MetE-like"/>
    <property type="match status" value="1"/>
</dbReference>
<proteinExistence type="predicted"/>
<feature type="domain" description="Bacterial transcriptional activator" evidence="1">
    <location>
        <begin position="4"/>
        <end position="88"/>
    </location>
</feature>
<dbReference type="InterPro" id="IPR058852">
    <property type="entry name" value="HTH_77"/>
</dbReference>
<dbReference type="Pfam" id="PF01717">
    <property type="entry name" value="Meth_synt_2"/>
    <property type="match status" value="1"/>
</dbReference>
<dbReference type="Gene3D" id="1.25.40.10">
    <property type="entry name" value="Tetratricopeptide repeat domain"/>
    <property type="match status" value="1"/>
</dbReference>
<protein>
    <submittedName>
        <fullName evidence="2">BTAD domain-containing putative transcriptional regulator</fullName>
    </submittedName>
</protein>
<dbReference type="PANTHER" id="PTHR47691:SF3">
    <property type="entry name" value="HTH-TYPE TRANSCRIPTIONAL REGULATOR RV0890C-RELATED"/>
    <property type="match status" value="1"/>
</dbReference>
<evidence type="ECO:0000313" key="2">
    <source>
        <dbReference type="EMBL" id="MFD0888388.1"/>
    </source>
</evidence>
<dbReference type="SUPFAM" id="SSF52540">
    <property type="entry name" value="P-loop containing nucleoside triphosphate hydrolases"/>
    <property type="match status" value="1"/>
</dbReference>
<evidence type="ECO:0000313" key="3">
    <source>
        <dbReference type="Proteomes" id="UP001597024"/>
    </source>
</evidence>
<dbReference type="InterPro" id="IPR005158">
    <property type="entry name" value="BTAD"/>
</dbReference>
<dbReference type="SMART" id="SM01043">
    <property type="entry name" value="BTAD"/>
    <property type="match status" value="1"/>
</dbReference>
<evidence type="ECO:0000259" key="1">
    <source>
        <dbReference type="SMART" id="SM01043"/>
    </source>
</evidence>
<dbReference type="PRINTS" id="PR00364">
    <property type="entry name" value="DISEASERSIST"/>
</dbReference>
<dbReference type="InterPro" id="IPR038071">
    <property type="entry name" value="UROD/MetE-like_sf"/>
</dbReference>
<comment type="caution">
    <text evidence="2">The sequence shown here is derived from an EMBL/GenBank/DDBJ whole genome shotgun (WGS) entry which is preliminary data.</text>
</comment>
<gene>
    <name evidence="2" type="ORF">ACFQ08_27970</name>
</gene>
<name>A0ABW3DX82_9ACTN</name>
<dbReference type="EMBL" id="JBHTHX010001310">
    <property type="protein sequence ID" value="MFD0888388.1"/>
    <property type="molecule type" value="Genomic_DNA"/>
</dbReference>
<feature type="non-terminal residue" evidence="2">
    <location>
        <position position="1"/>
    </location>
</feature>
<dbReference type="Proteomes" id="UP001597024">
    <property type="component" value="Unassembled WGS sequence"/>
</dbReference>
<sequence length="583" mass="63165">SARLDARQNHAAALIAVGAVPSAVVELESLVREAPLTERPWELLALALYRAGRQSDALAALRTARRHLLEELGVDPGPALRAMELAILNHDPGLGGDVPQPDSRRVVARPHPDPTPGARFPTPLTRLIGRDKDVATVKDLLRAHRLVTITGPGGAGKTRTAFEVARQYGPGEGPWAVLLADLTDLELLPGLVGAVMGASFVRGAEELTAIIGDREILLVLDNCEHLVEGVASLAEALLSRCPRLRLLATSREALMIPGEVTWETPPLDPDGAGVELFVERALALRPGWRPRDSERKLMAGICRDLDGLPLAIELAAAQTRVLSLEQITDGLADRFGLLSTGSRTAPARHRDLEAVIEWSVRLLTEDERELLSRLAVFEGGFDLEAAQWLTGRSRALPNLSALVSKSLVTTEDDGTPRRYRILETVRRYAERLQTGDEGRRWADRHLAWATEAFRLATSGVRADTQIHTHMCYAEFGEILAAIDDLDADVISLEAARSHMRVAHELAGAGYPREAGPGVYDIHSPRVPGVEEVASLLREGLGGIPAGRLWVNPDCGLKTRGWSEVRVSLDNMVAAARVVRAEAG</sequence>
<dbReference type="SUPFAM" id="SSF48452">
    <property type="entry name" value="TPR-like"/>
    <property type="match status" value="1"/>
</dbReference>
<dbReference type="PANTHER" id="PTHR47691">
    <property type="entry name" value="REGULATOR-RELATED"/>
    <property type="match status" value="1"/>
</dbReference>
<dbReference type="CDD" id="cd15831">
    <property type="entry name" value="BTAD"/>
    <property type="match status" value="1"/>
</dbReference>
<dbReference type="Gene3D" id="3.20.20.210">
    <property type="match status" value="1"/>
</dbReference>
<reference evidence="3" key="1">
    <citation type="journal article" date="2019" name="Int. J. Syst. Evol. Microbiol.">
        <title>The Global Catalogue of Microorganisms (GCM) 10K type strain sequencing project: providing services to taxonomists for standard genome sequencing and annotation.</title>
        <authorList>
            <consortium name="The Broad Institute Genomics Platform"/>
            <consortium name="The Broad Institute Genome Sequencing Center for Infectious Disease"/>
            <person name="Wu L."/>
            <person name="Ma J."/>
        </authorList>
    </citation>
    <scope>NUCLEOTIDE SEQUENCE [LARGE SCALE GENOMIC DNA]</scope>
    <source>
        <strain evidence="3">CCUG 62974</strain>
    </source>
</reference>
<dbReference type="Gene3D" id="3.40.50.300">
    <property type="entry name" value="P-loop containing nucleotide triphosphate hydrolases"/>
    <property type="match status" value="1"/>
</dbReference>
<organism evidence="2 3">
    <name type="scientific">Streptosporangium algeriense</name>
    <dbReference type="NCBI Taxonomy" id="1682748"/>
    <lineage>
        <taxon>Bacteria</taxon>
        <taxon>Bacillati</taxon>
        <taxon>Actinomycetota</taxon>
        <taxon>Actinomycetes</taxon>
        <taxon>Streptosporangiales</taxon>
        <taxon>Streptosporangiaceae</taxon>
        <taxon>Streptosporangium</taxon>
    </lineage>
</organism>